<feature type="region of interest" description="Disordered" evidence="1">
    <location>
        <begin position="29"/>
        <end position="48"/>
    </location>
</feature>
<dbReference type="RefSeq" id="WP_160772469.1">
    <property type="nucleotide sequence ID" value="NZ_WTYV01000005.1"/>
</dbReference>
<feature type="signal peptide" evidence="2">
    <location>
        <begin position="1"/>
        <end position="25"/>
    </location>
</feature>
<evidence type="ECO:0000313" key="3">
    <source>
        <dbReference type="EMBL" id="MXO72539.1"/>
    </source>
</evidence>
<dbReference type="AlphaFoldDB" id="A0A844YYA8"/>
<dbReference type="Proteomes" id="UP000466966">
    <property type="component" value="Unassembled WGS sequence"/>
</dbReference>
<protein>
    <submittedName>
        <fullName evidence="3">Uncharacterized protein</fullName>
    </submittedName>
</protein>
<evidence type="ECO:0000313" key="4">
    <source>
        <dbReference type="Proteomes" id="UP000466966"/>
    </source>
</evidence>
<evidence type="ECO:0000256" key="2">
    <source>
        <dbReference type="SAM" id="SignalP"/>
    </source>
</evidence>
<keyword evidence="4" id="KW-1185">Reference proteome</keyword>
<accession>A0A844YYA8</accession>
<dbReference type="EMBL" id="WTYV01000005">
    <property type="protein sequence ID" value="MXO72539.1"/>
    <property type="molecule type" value="Genomic_DNA"/>
</dbReference>
<proteinExistence type="predicted"/>
<comment type="caution">
    <text evidence="3">The sequence shown here is derived from an EMBL/GenBank/DDBJ whole genome shotgun (WGS) entry which is preliminary data.</text>
</comment>
<organism evidence="3 4">
    <name type="scientific">Alteraurantiacibacter buctensis</name>
    <dbReference type="NCBI Taxonomy" id="1503981"/>
    <lineage>
        <taxon>Bacteria</taxon>
        <taxon>Pseudomonadati</taxon>
        <taxon>Pseudomonadota</taxon>
        <taxon>Alphaproteobacteria</taxon>
        <taxon>Sphingomonadales</taxon>
        <taxon>Erythrobacteraceae</taxon>
        <taxon>Alteraurantiacibacter</taxon>
    </lineage>
</organism>
<name>A0A844YYA8_9SPHN</name>
<dbReference type="OrthoDB" id="7054794at2"/>
<reference evidence="3 4" key="1">
    <citation type="submission" date="2019-12" db="EMBL/GenBank/DDBJ databases">
        <title>Genomic-based taxomic classification of the family Erythrobacteraceae.</title>
        <authorList>
            <person name="Xu L."/>
        </authorList>
    </citation>
    <scope>NUCLEOTIDE SEQUENCE [LARGE SCALE GENOMIC DNA]</scope>
    <source>
        <strain evidence="3 4">M0322</strain>
    </source>
</reference>
<keyword evidence="2" id="KW-0732">Signal</keyword>
<sequence length="276" mass="30588">MTRINRALAGIVALGLVTVVGAAQAQNAPPVGAATQSPPPEGIAPEQSAGFTRGRYHELDALPDWGGIWFLNRGGDPAMGGRPNHPPLQGEYLRNWEAWRAQVQANDGVELRSRSNCSPPGLPRIMMLAQYPYEFLFTPGRITINQEAWMQTRTIWTDGRGHPPLEDITPSFMGHSIGHWEGDTLVVDTIGISDRLEVGEGGKHSDQFRLVERIRLSPDNPDVLLNELTMTDPVAFSRPYVVNVSYRRDRHGSLIEFQCAENDRNPVDETGNTQFL</sequence>
<gene>
    <name evidence="3" type="ORF">GRI99_12975</name>
</gene>
<feature type="chain" id="PRO_5032503424" evidence="2">
    <location>
        <begin position="26"/>
        <end position="276"/>
    </location>
</feature>
<evidence type="ECO:0000256" key="1">
    <source>
        <dbReference type="SAM" id="MobiDB-lite"/>
    </source>
</evidence>